<dbReference type="Proteomes" id="UP000701853">
    <property type="component" value="Chromosome 3"/>
</dbReference>
<dbReference type="AlphaFoldDB" id="A0A8J5ZHT9"/>
<sequence>MMCKGDDTSVYTVKSGYKCLIKNDLLNIEANLTIHQADLKAYYTKMWKLKLSNKIKIGIFLPTLHNLKKRGLSDEESMARLFRDCNFTNKVLQELGVANSTINRN</sequence>
<organism evidence="1 2">
    <name type="scientific">Gossypium anomalum</name>
    <dbReference type="NCBI Taxonomy" id="47600"/>
    <lineage>
        <taxon>Eukaryota</taxon>
        <taxon>Viridiplantae</taxon>
        <taxon>Streptophyta</taxon>
        <taxon>Embryophyta</taxon>
        <taxon>Tracheophyta</taxon>
        <taxon>Spermatophyta</taxon>
        <taxon>Magnoliopsida</taxon>
        <taxon>eudicotyledons</taxon>
        <taxon>Gunneridae</taxon>
        <taxon>Pentapetalae</taxon>
        <taxon>rosids</taxon>
        <taxon>malvids</taxon>
        <taxon>Malvales</taxon>
        <taxon>Malvaceae</taxon>
        <taxon>Malvoideae</taxon>
        <taxon>Gossypium</taxon>
    </lineage>
</organism>
<dbReference type="EMBL" id="JAHUZN010000003">
    <property type="protein sequence ID" value="KAG8498987.1"/>
    <property type="molecule type" value="Genomic_DNA"/>
</dbReference>
<gene>
    <name evidence="1" type="ORF">CXB51_005426</name>
</gene>
<name>A0A8J5ZHT9_9ROSI</name>
<keyword evidence="2" id="KW-1185">Reference proteome</keyword>
<proteinExistence type="predicted"/>
<accession>A0A8J5ZHT9</accession>
<reference evidence="1 2" key="1">
    <citation type="journal article" date="2021" name="bioRxiv">
        <title>The Gossypium anomalum genome as a resource for cotton improvement and evolutionary analysis of hybrid incompatibility.</title>
        <authorList>
            <person name="Grover C.E."/>
            <person name="Yuan D."/>
            <person name="Arick M.A."/>
            <person name="Miller E.R."/>
            <person name="Hu G."/>
            <person name="Peterson D.G."/>
            <person name="Wendel J.F."/>
            <person name="Udall J.A."/>
        </authorList>
    </citation>
    <scope>NUCLEOTIDE SEQUENCE [LARGE SCALE GENOMIC DNA]</scope>
    <source>
        <strain evidence="1">JFW-Udall</strain>
        <tissue evidence="1">Leaf</tissue>
    </source>
</reference>
<dbReference type="OrthoDB" id="1001692at2759"/>
<comment type="caution">
    <text evidence="1">The sequence shown here is derived from an EMBL/GenBank/DDBJ whole genome shotgun (WGS) entry which is preliminary data.</text>
</comment>
<evidence type="ECO:0000313" key="2">
    <source>
        <dbReference type="Proteomes" id="UP000701853"/>
    </source>
</evidence>
<protein>
    <submittedName>
        <fullName evidence="1">Uncharacterized protein</fullName>
    </submittedName>
</protein>
<evidence type="ECO:0000313" key="1">
    <source>
        <dbReference type="EMBL" id="KAG8498987.1"/>
    </source>
</evidence>